<feature type="compositionally biased region" description="Polar residues" evidence="1">
    <location>
        <begin position="119"/>
        <end position="155"/>
    </location>
</feature>
<dbReference type="InterPro" id="IPR050373">
    <property type="entry name" value="Fibrinogen_C-term_domain"/>
</dbReference>
<dbReference type="SUPFAM" id="SSF56672">
    <property type="entry name" value="DNA/RNA polymerases"/>
    <property type="match status" value="1"/>
</dbReference>
<feature type="domain" description="Fibrinogen C-terminal" evidence="2">
    <location>
        <begin position="540"/>
        <end position="729"/>
    </location>
</feature>
<dbReference type="InterPro" id="IPR043128">
    <property type="entry name" value="Rev_trsase/Diguanyl_cyclase"/>
</dbReference>
<feature type="region of interest" description="Disordered" evidence="1">
    <location>
        <begin position="119"/>
        <end position="163"/>
    </location>
</feature>
<dbReference type="Pfam" id="PF00147">
    <property type="entry name" value="Fibrinogen_C"/>
    <property type="match status" value="1"/>
</dbReference>
<dbReference type="Proteomes" id="UP001283361">
    <property type="component" value="Unassembled WGS sequence"/>
</dbReference>
<dbReference type="Gene3D" id="4.10.530.10">
    <property type="entry name" value="Gamma-fibrinogen Carboxyl Terminal Fragment, domain 2"/>
    <property type="match status" value="1"/>
</dbReference>
<dbReference type="InterPro" id="IPR036056">
    <property type="entry name" value="Fibrinogen-like_C"/>
</dbReference>
<dbReference type="PANTHER" id="PTHR19143:SF458">
    <property type="entry name" value="FIBRINOGEN C-TERMINAL DOMAIN-CONTAINING PROTEIN-RELATED"/>
    <property type="match status" value="1"/>
</dbReference>
<dbReference type="Gene3D" id="3.90.215.10">
    <property type="entry name" value="Gamma Fibrinogen, chain A, domain 1"/>
    <property type="match status" value="1"/>
</dbReference>
<reference evidence="3" key="1">
    <citation type="journal article" date="2023" name="G3 (Bethesda)">
        <title>A reference genome for the long-term kleptoplast-retaining sea slug Elysia crispata morphotype clarki.</title>
        <authorList>
            <person name="Eastman K.E."/>
            <person name="Pendleton A.L."/>
            <person name="Shaikh M.A."/>
            <person name="Suttiyut T."/>
            <person name="Ogas R."/>
            <person name="Tomko P."/>
            <person name="Gavelis G."/>
            <person name="Widhalm J.R."/>
            <person name="Wisecaver J.H."/>
        </authorList>
    </citation>
    <scope>NUCLEOTIDE SEQUENCE</scope>
    <source>
        <strain evidence="3">ECLA1</strain>
    </source>
</reference>
<proteinExistence type="predicted"/>
<sequence length="729" mass="82630">MKFKTALPLETEDFASFINRISRLFDMWLESAQVKTGDFKQLHELILRDQIYESCHSELVSFLKDRDPKTMDDIRKAAELFISSRLNAKLAREPKVSSLVAVRQDKKGQRFVTGQQFSTQFQNRPTYSSRPRSQSVPRISNNDSFNSQGPSQGSYGETPRWSRRGTFYGQSSYPFFRGRGTSSRGRFTSNQFSRGCRDYHRGATSFKQMGNSYHAASSSFMKSPNQQAKALRLFSGTVNGKHCSVLRDTGCNCVGVSKRLLLPDDYLGKKERCKLFMGEVELDTVAVHISTPFYDGKIVGFALDDPIADVVLGNIDGLDDKPLLDTLDLPRNGDGDHRGDKPRNQNDGVITLAAGVSDRSEEYLFVHEYVNNLRNTISESCQLAAENARIELERHRSTANRNKAYREFSRGDKVLILLPKDGNNLFMTYQGPYHILAPRGNNNYLCQVGNAKRHFHANLLKRYVERIPQPPHHEIATANLSFVTTEDMSPEESALEHVVVEQTESHRDVIINPDLNEEQKADAVNIVELARPLTDLTRCRGKIVWTAECQKSLDTLKTLLNSEPILRIPDLSKRSFPYPVIYPSRQSKFQFPYLCGSLTDTGGWIVIQRRSTGNIDFHRNCVDYRDGFGYLDGDFWLGNDNIHAITRTGTYELRLDLRYKGKSAFAHSRHFSVSDEFNKYTLRVGNYSGTAGNSLNYHINCGFSTFDRDNDPWFGNCANEQKGGPLGHT</sequence>
<dbReference type="EMBL" id="JAWDGP010007369">
    <property type="protein sequence ID" value="KAK3722835.1"/>
    <property type="molecule type" value="Genomic_DNA"/>
</dbReference>
<evidence type="ECO:0000313" key="4">
    <source>
        <dbReference type="Proteomes" id="UP001283361"/>
    </source>
</evidence>
<accession>A0AAE0XXQ5</accession>
<dbReference type="SMART" id="SM00186">
    <property type="entry name" value="FBG"/>
    <property type="match status" value="1"/>
</dbReference>
<dbReference type="InterPro" id="IPR002181">
    <property type="entry name" value="Fibrinogen_a/b/g_C_dom"/>
</dbReference>
<protein>
    <recommendedName>
        <fullName evidence="2">Fibrinogen C-terminal domain-containing protein</fullName>
    </recommendedName>
</protein>
<keyword evidence="4" id="KW-1185">Reference proteome</keyword>
<evidence type="ECO:0000313" key="3">
    <source>
        <dbReference type="EMBL" id="KAK3722835.1"/>
    </source>
</evidence>
<dbReference type="SUPFAM" id="SSF56496">
    <property type="entry name" value="Fibrinogen C-terminal domain-like"/>
    <property type="match status" value="1"/>
</dbReference>
<dbReference type="SUPFAM" id="SSF47353">
    <property type="entry name" value="Retrovirus capsid dimerization domain-like"/>
    <property type="match status" value="1"/>
</dbReference>
<gene>
    <name evidence="3" type="ORF">RRG08_040218</name>
</gene>
<dbReference type="AlphaFoldDB" id="A0AAE0XXQ5"/>
<dbReference type="GO" id="GO:0005615">
    <property type="term" value="C:extracellular space"/>
    <property type="evidence" value="ECO:0007669"/>
    <property type="project" value="TreeGrafter"/>
</dbReference>
<dbReference type="Gene3D" id="3.30.70.270">
    <property type="match status" value="1"/>
</dbReference>
<organism evidence="3 4">
    <name type="scientific">Elysia crispata</name>
    <name type="common">lettuce slug</name>
    <dbReference type="NCBI Taxonomy" id="231223"/>
    <lineage>
        <taxon>Eukaryota</taxon>
        <taxon>Metazoa</taxon>
        <taxon>Spiralia</taxon>
        <taxon>Lophotrochozoa</taxon>
        <taxon>Mollusca</taxon>
        <taxon>Gastropoda</taxon>
        <taxon>Heterobranchia</taxon>
        <taxon>Euthyneura</taxon>
        <taxon>Panpulmonata</taxon>
        <taxon>Sacoglossa</taxon>
        <taxon>Placobranchoidea</taxon>
        <taxon>Plakobranchidae</taxon>
        <taxon>Elysia</taxon>
    </lineage>
</organism>
<comment type="caution">
    <text evidence="3">The sequence shown here is derived from an EMBL/GenBank/DDBJ whole genome shotgun (WGS) entry which is preliminary data.</text>
</comment>
<dbReference type="InterPro" id="IPR038269">
    <property type="entry name" value="SCAN_sf"/>
</dbReference>
<evidence type="ECO:0000259" key="2">
    <source>
        <dbReference type="PROSITE" id="PS51406"/>
    </source>
</evidence>
<name>A0AAE0XXQ5_9GAST</name>
<dbReference type="Gene3D" id="1.10.4020.10">
    <property type="entry name" value="DNA breaking-rejoining enzymes"/>
    <property type="match status" value="1"/>
</dbReference>
<dbReference type="InterPro" id="IPR014716">
    <property type="entry name" value="Fibrinogen_a/b/g_C_1"/>
</dbReference>
<dbReference type="PROSITE" id="PS51406">
    <property type="entry name" value="FIBRINOGEN_C_2"/>
    <property type="match status" value="1"/>
</dbReference>
<dbReference type="PANTHER" id="PTHR19143">
    <property type="entry name" value="FIBRINOGEN/TENASCIN/ANGIOPOEITIN"/>
    <property type="match status" value="1"/>
</dbReference>
<dbReference type="InterPro" id="IPR043502">
    <property type="entry name" value="DNA/RNA_pol_sf"/>
</dbReference>
<evidence type="ECO:0000256" key="1">
    <source>
        <dbReference type="SAM" id="MobiDB-lite"/>
    </source>
</evidence>